<evidence type="ECO:0000256" key="7">
    <source>
        <dbReference type="ARBA" id="ARBA00022769"/>
    </source>
</evidence>
<keyword evidence="13" id="KW-0234">DNA repair</keyword>
<dbReference type="InterPro" id="IPR027417">
    <property type="entry name" value="P-loop_NTPase"/>
</dbReference>
<evidence type="ECO:0000256" key="3">
    <source>
        <dbReference type="ARBA" id="ARBA00022723"/>
    </source>
</evidence>
<dbReference type="Proteomes" id="UP000741863">
    <property type="component" value="Unassembled WGS sequence"/>
</dbReference>
<evidence type="ECO:0000256" key="14">
    <source>
        <dbReference type="ARBA" id="ARBA00038000"/>
    </source>
</evidence>
<dbReference type="Gene3D" id="3.40.50.300">
    <property type="entry name" value="P-loop containing nucleotide triphosphate hydrolases"/>
    <property type="match status" value="3"/>
</dbReference>
<dbReference type="Pfam" id="PF17755">
    <property type="entry name" value="UvrA_DNA-bind"/>
    <property type="match status" value="1"/>
</dbReference>
<keyword evidence="8" id="KW-0863">Zinc-finger</keyword>
<keyword evidence="4" id="KW-0677">Repeat</keyword>
<keyword evidence="7" id="KW-0228">DNA excision</keyword>
<evidence type="ECO:0000256" key="11">
    <source>
        <dbReference type="ARBA" id="ARBA00022881"/>
    </source>
</evidence>
<dbReference type="PROSITE" id="PS50893">
    <property type="entry name" value="ABC_TRANSPORTER_2"/>
    <property type="match status" value="2"/>
</dbReference>
<keyword evidence="10" id="KW-0067">ATP-binding</keyword>
<feature type="domain" description="ABC transporter" evidence="18">
    <location>
        <begin position="5"/>
        <end position="479"/>
    </location>
</feature>
<keyword evidence="11" id="KW-0267">Excision nuclease</keyword>
<comment type="similarity">
    <text evidence="14">Belongs to the ABC transporter superfamily. UvrA family.</text>
</comment>
<dbReference type="InterPro" id="IPR003439">
    <property type="entry name" value="ABC_transporter-like_ATP-bd"/>
</dbReference>
<proteinExistence type="inferred from homology"/>
<keyword evidence="12" id="KW-0238">DNA-binding</keyword>
<evidence type="ECO:0000259" key="18">
    <source>
        <dbReference type="PROSITE" id="PS50893"/>
    </source>
</evidence>
<dbReference type="PANTHER" id="PTHR43152:SF3">
    <property type="entry name" value="UVRABC SYSTEM PROTEIN A"/>
    <property type="match status" value="1"/>
</dbReference>
<evidence type="ECO:0000256" key="6">
    <source>
        <dbReference type="ARBA" id="ARBA00022763"/>
    </source>
</evidence>
<evidence type="ECO:0000256" key="4">
    <source>
        <dbReference type="ARBA" id="ARBA00022737"/>
    </source>
</evidence>
<evidence type="ECO:0000256" key="17">
    <source>
        <dbReference type="SAM" id="MobiDB-lite"/>
    </source>
</evidence>
<evidence type="ECO:0000256" key="15">
    <source>
        <dbReference type="ARBA" id="ARBA00039316"/>
    </source>
</evidence>
<dbReference type="InterPro" id="IPR013815">
    <property type="entry name" value="ATP_grasp_subdomain_1"/>
</dbReference>
<keyword evidence="9" id="KW-0862">Zinc</keyword>
<name>A0ABS2PCX3_9BACL</name>
<comment type="caution">
    <text evidence="19">The sequence shown here is derived from an EMBL/GenBank/DDBJ whole genome shotgun (WGS) entry which is preliminary data.</text>
</comment>
<evidence type="ECO:0000256" key="10">
    <source>
        <dbReference type="ARBA" id="ARBA00022840"/>
    </source>
</evidence>
<dbReference type="SMART" id="SM00382">
    <property type="entry name" value="AAA"/>
    <property type="match status" value="2"/>
</dbReference>
<dbReference type="RefSeq" id="WP_204697766.1">
    <property type="nucleotide sequence ID" value="NZ_JAFBEC010000006.1"/>
</dbReference>
<dbReference type="PROSITE" id="PS00211">
    <property type="entry name" value="ABC_TRANSPORTER_1"/>
    <property type="match status" value="1"/>
</dbReference>
<evidence type="ECO:0000256" key="13">
    <source>
        <dbReference type="ARBA" id="ARBA00023204"/>
    </source>
</evidence>
<dbReference type="SUPFAM" id="SSF52540">
    <property type="entry name" value="P-loop containing nucleoside triphosphate hydrolases"/>
    <property type="match status" value="2"/>
</dbReference>
<dbReference type="InterPro" id="IPR017871">
    <property type="entry name" value="ABC_transporter-like_CS"/>
</dbReference>
<evidence type="ECO:0000256" key="16">
    <source>
        <dbReference type="ARBA" id="ARBA00042156"/>
    </source>
</evidence>
<dbReference type="EMBL" id="JAFBEC010000006">
    <property type="protein sequence ID" value="MBM7633191.1"/>
    <property type="molecule type" value="Genomic_DNA"/>
</dbReference>
<evidence type="ECO:0000256" key="5">
    <source>
        <dbReference type="ARBA" id="ARBA00022741"/>
    </source>
</evidence>
<dbReference type="Pfam" id="PF00005">
    <property type="entry name" value="ABC_tran"/>
    <property type="match status" value="1"/>
</dbReference>
<evidence type="ECO:0000256" key="2">
    <source>
        <dbReference type="ARBA" id="ARBA00022490"/>
    </source>
</evidence>
<gene>
    <name evidence="19" type="ORF">JOD17_002285</name>
</gene>
<protein>
    <recommendedName>
        <fullName evidence="15">UvrABC system protein A</fullName>
    </recommendedName>
    <alternativeName>
        <fullName evidence="16">Excinuclease ABC subunit A</fullName>
    </alternativeName>
</protein>
<organism evidence="19 20">
    <name type="scientific">Geomicrobium sediminis</name>
    <dbReference type="NCBI Taxonomy" id="1347788"/>
    <lineage>
        <taxon>Bacteria</taxon>
        <taxon>Bacillati</taxon>
        <taxon>Bacillota</taxon>
        <taxon>Bacilli</taxon>
        <taxon>Bacillales</taxon>
        <taxon>Geomicrobium</taxon>
    </lineage>
</organism>
<dbReference type="Gene3D" id="1.20.1580.10">
    <property type="entry name" value="ABC transporter ATPase like domain"/>
    <property type="match status" value="3"/>
</dbReference>
<dbReference type="InterPro" id="IPR041552">
    <property type="entry name" value="UvrA_DNA-bd"/>
</dbReference>
<evidence type="ECO:0000256" key="8">
    <source>
        <dbReference type="ARBA" id="ARBA00022771"/>
    </source>
</evidence>
<comment type="subcellular location">
    <subcellularLocation>
        <location evidence="1">Cytoplasm</location>
    </subcellularLocation>
</comment>
<keyword evidence="6" id="KW-0227">DNA damage</keyword>
<evidence type="ECO:0000313" key="20">
    <source>
        <dbReference type="Proteomes" id="UP000741863"/>
    </source>
</evidence>
<feature type="region of interest" description="Disordered" evidence="17">
    <location>
        <begin position="467"/>
        <end position="492"/>
    </location>
</feature>
<dbReference type="Gene3D" id="3.30.1490.20">
    <property type="entry name" value="ATP-grasp fold, A domain"/>
    <property type="match status" value="1"/>
</dbReference>
<evidence type="ECO:0000313" key="19">
    <source>
        <dbReference type="EMBL" id="MBM7633191.1"/>
    </source>
</evidence>
<dbReference type="PANTHER" id="PTHR43152">
    <property type="entry name" value="UVRABC SYSTEM PROTEIN A"/>
    <property type="match status" value="1"/>
</dbReference>
<dbReference type="Gene3D" id="1.10.8.280">
    <property type="entry name" value="ABC transporter ATPase domain-like"/>
    <property type="match status" value="1"/>
</dbReference>
<evidence type="ECO:0000256" key="9">
    <source>
        <dbReference type="ARBA" id="ARBA00022833"/>
    </source>
</evidence>
<keyword evidence="2" id="KW-0963">Cytoplasm</keyword>
<accession>A0ABS2PCX3</accession>
<evidence type="ECO:0000256" key="1">
    <source>
        <dbReference type="ARBA" id="ARBA00004496"/>
    </source>
</evidence>
<reference evidence="19 20" key="1">
    <citation type="submission" date="2021-01" db="EMBL/GenBank/DDBJ databases">
        <title>Genomic Encyclopedia of Type Strains, Phase IV (KMG-IV): sequencing the most valuable type-strain genomes for metagenomic binning, comparative biology and taxonomic classification.</title>
        <authorList>
            <person name="Goeker M."/>
        </authorList>
    </citation>
    <scope>NUCLEOTIDE SEQUENCE [LARGE SCALE GENOMIC DNA]</scope>
    <source>
        <strain evidence="19 20">DSM 25540</strain>
    </source>
</reference>
<keyword evidence="5" id="KW-0547">Nucleotide-binding</keyword>
<keyword evidence="3" id="KW-0479">Metal-binding</keyword>
<evidence type="ECO:0000256" key="12">
    <source>
        <dbReference type="ARBA" id="ARBA00023125"/>
    </source>
</evidence>
<sequence>MNNSIRIEGARENNLKNITLDIPKNQFVVVTGPSGSGKSTLALDLLQRECQRQYLESSGLSAEAIQKPKVNRMIGLSPSISIGQHVTNRNPRSTVGTVTDLYTYLRQIFAQKGEMTCSSCHQILPARASGEQAPTVTCPHCNASLQALTKADFSFNTMDGACPTCTGLGTVVNIDLSLVFEQTKSLQEGAVTFWHRSIIDHYVHSIVNASKQYDLTITGDKLLQEYTEAEWHLLLYGTDSDSFIQHFPNVKPPKTVAKGKFEGIITGMWRRYHEKDGKSAEAALFYSHTCSRCHGERLREDVRKVTVQGRRLPELSLAPLHDVLDWIHHVEEVYEKAEDELLYTVTNDFRVRLQRIIHVGLGYLTLDRQAITLSGGESQRLKLASILGSGLTGVLYILDEPTAGLHPKDTSGLISIMKQLRDLGNTVLVIEHDELVMHEADHLIDIGPGAGRKGGEVVGQGTAQELMQNPSSPTGTLLNQKQSLPARRRNGNGNYVTITKANANNLKNITANIPLGTITSVTGVSGSGKSTLVFDVLAKNKGCEKIVGLDAVDHVIQVGQSPLTRMQRSNVATFMDLFTLLRTQFAAQPKAKELGLKTKDFSFNTAGGRCEQCEGLGQVDVNLSFLSDMKVTCPSCKGQRFQEHVLSVQFKEHSIADLLNLSVEQSITFFETKSKMNTLLQLLIDVGLGYLNWGQALTTLSGGEGQRLKLAKELSQAKKGHTLYLLDEPTSGLHMTDIKHLHTLLSKLVDANNTVVVVEHHTMMIESSDWVLDLGPFGGHQGGELIASGKPDEIAKHPESVTGQFLFR</sequence>
<keyword evidence="20" id="KW-1185">Reference proteome</keyword>
<dbReference type="InterPro" id="IPR003593">
    <property type="entry name" value="AAA+_ATPase"/>
</dbReference>
<feature type="domain" description="ABC transporter" evidence="18">
    <location>
        <begin position="488"/>
        <end position="807"/>
    </location>
</feature>
<feature type="compositionally biased region" description="Polar residues" evidence="17">
    <location>
        <begin position="467"/>
        <end position="483"/>
    </location>
</feature>